<dbReference type="EMBL" id="JAAMPC010000005">
    <property type="protein sequence ID" value="KAG2312118.1"/>
    <property type="molecule type" value="Genomic_DNA"/>
</dbReference>
<keyword evidence="4" id="KW-1185">Reference proteome</keyword>
<evidence type="ECO:0000313" key="4">
    <source>
        <dbReference type="Proteomes" id="UP000886595"/>
    </source>
</evidence>
<evidence type="ECO:0000313" key="3">
    <source>
        <dbReference type="EMBL" id="KAG2321624.1"/>
    </source>
</evidence>
<dbReference type="Proteomes" id="UP000886595">
    <property type="component" value="Unassembled WGS sequence"/>
</dbReference>
<proteinExistence type="predicted"/>
<organism evidence="2 4">
    <name type="scientific">Brassica carinata</name>
    <name type="common">Ethiopian mustard</name>
    <name type="synonym">Abyssinian cabbage</name>
    <dbReference type="NCBI Taxonomy" id="52824"/>
    <lineage>
        <taxon>Eukaryota</taxon>
        <taxon>Viridiplantae</taxon>
        <taxon>Streptophyta</taxon>
        <taxon>Embryophyta</taxon>
        <taxon>Tracheophyta</taxon>
        <taxon>Spermatophyta</taxon>
        <taxon>Magnoliopsida</taxon>
        <taxon>eudicotyledons</taxon>
        <taxon>Gunneridae</taxon>
        <taxon>Pentapetalae</taxon>
        <taxon>rosids</taxon>
        <taxon>malvids</taxon>
        <taxon>Brassicales</taxon>
        <taxon>Brassicaceae</taxon>
        <taxon>Brassiceae</taxon>
        <taxon>Brassica</taxon>
    </lineage>
</organism>
<dbReference type="SUPFAM" id="SSF50386">
    <property type="entry name" value="STI-like"/>
    <property type="match status" value="1"/>
</dbReference>
<dbReference type="Gene3D" id="2.80.10.50">
    <property type="match status" value="1"/>
</dbReference>
<protein>
    <submittedName>
        <fullName evidence="2">Uncharacterized protein</fullName>
    </submittedName>
</protein>
<feature type="chain" id="PRO_5040044654" evidence="1">
    <location>
        <begin position="22"/>
        <end position="195"/>
    </location>
</feature>
<dbReference type="OrthoDB" id="1043099at2759"/>
<feature type="signal peptide" evidence="1">
    <location>
        <begin position="1"/>
        <end position="21"/>
    </location>
</feature>
<dbReference type="InterPro" id="IPR011065">
    <property type="entry name" value="Kunitz_inhibitor_STI-like_sf"/>
</dbReference>
<evidence type="ECO:0000256" key="1">
    <source>
        <dbReference type="SAM" id="SignalP"/>
    </source>
</evidence>
<comment type="caution">
    <text evidence="2">The sequence shown here is derived from an EMBL/GenBank/DDBJ whole genome shotgun (WGS) entry which is preliminary data.</text>
</comment>
<evidence type="ECO:0000313" key="2">
    <source>
        <dbReference type="EMBL" id="KAG2312118.1"/>
    </source>
</evidence>
<accession>A0A8X7VJ53</accession>
<gene>
    <name evidence="3" type="ORF">Bca52824_014837</name>
    <name evidence="2" type="ORF">Bca52824_023675</name>
</gene>
<sequence length="195" mass="22203">MKAAIIFTILAVIAAPVAVLGEYEEVKDVNGNPVIAEKPYYIIFIDEWVSYYGQDDSTPCPQFAVVSIDPLRAPRQPVLIYLESPPSLSSGQDHVLEHTEVRFKFQKMDDSCPGQTGIWKPTTWPRIRVNGTMESEEGTFKLSRANMGYWIELGYDEHKVVMNEHVLDEFGYEIDFLGAQIFGYGPQFRFEPVKM</sequence>
<name>A0A8X7VJ53_BRACI</name>
<dbReference type="EMBL" id="JAAMPC010000003">
    <property type="protein sequence ID" value="KAG2321624.1"/>
    <property type="molecule type" value="Genomic_DNA"/>
</dbReference>
<reference evidence="2 4" key="1">
    <citation type="submission" date="2020-02" db="EMBL/GenBank/DDBJ databases">
        <authorList>
            <person name="Ma Q."/>
            <person name="Huang Y."/>
            <person name="Song X."/>
            <person name="Pei D."/>
        </authorList>
    </citation>
    <scope>NUCLEOTIDE SEQUENCE [LARGE SCALE GENOMIC DNA]</scope>
    <source>
        <strain evidence="2">Sxm20200214</strain>
        <tissue evidence="2">Leaf</tissue>
    </source>
</reference>
<keyword evidence="1" id="KW-0732">Signal</keyword>
<dbReference type="AlphaFoldDB" id="A0A8X7VJ53"/>